<dbReference type="AlphaFoldDB" id="A0A919XFS8"/>
<accession>A0A919XFS8</accession>
<evidence type="ECO:0000313" key="1">
    <source>
        <dbReference type="EMBL" id="GIO31789.1"/>
    </source>
</evidence>
<dbReference type="Pfam" id="PF14176">
    <property type="entry name" value="YxiJ"/>
    <property type="match status" value="1"/>
</dbReference>
<dbReference type="RefSeq" id="WP_160042684.1">
    <property type="nucleotide sequence ID" value="NZ_BORQ01000003.1"/>
</dbReference>
<protein>
    <submittedName>
        <fullName evidence="1">Uncharacterized protein</fullName>
    </submittedName>
</protein>
<gene>
    <name evidence="1" type="ORF">J2TS6_29300</name>
</gene>
<dbReference type="InterPro" id="IPR025551">
    <property type="entry name" value="WapI/YxiJ-like"/>
</dbReference>
<proteinExistence type="predicted"/>
<comment type="caution">
    <text evidence="1">The sequence shown here is derived from an EMBL/GenBank/DDBJ whole genome shotgun (WGS) entry which is preliminary data.</text>
</comment>
<keyword evidence="2" id="KW-1185">Reference proteome</keyword>
<dbReference type="Proteomes" id="UP000679779">
    <property type="component" value="Unassembled WGS sequence"/>
</dbReference>
<reference evidence="1" key="1">
    <citation type="submission" date="2021-03" db="EMBL/GenBank/DDBJ databases">
        <title>Antimicrobial resistance genes in bacteria isolated from Japanese honey, and their potential for conferring macrolide and lincosamide resistance in the American foulbrood pathogen Paenibacillus larvae.</title>
        <authorList>
            <person name="Okamoto M."/>
            <person name="Kumagai M."/>
            <person name="Kanamori H."/>
            <person name="Takamatsu D."/>
        </authorList>
    </citation>
    <scope>NUCLEOTIDE SEQUENCE</scope>
    <source>
        <strain evidence="1">J2TS6</strain>
    </source>
</reference>
<name>A0A919XFS8_9BACL</name>
<sequence length="148" mass="17519">MEISELEKKKVELNELLLNERLAASIYSDFRNLKNDFKDRFLFRAPNETINADFDTYESYIVGLASGGINSRLDDALERFRIRSWLEKSFFEWFPKYRFLEKYDLSQYEGIYQSIIVLDKLRHKLIELINTKEEGITCSLIIEEDGIG</sequence>
<dbReference type="EMBL" id="BORQ01000003">
    <property type="protein sequence ID" value="GIO31789.1"/>
    <property type="molecule type" value="Genomic_DNA"/>
</dbReference>
<evidence type="ECO:0000313" key="2">
    <source>
        <dbReference type="Proteomes" id="UP000679779"/>
    </source>
</evidence>
<organism evidence="1 2">
    <name type="scientific">Paenibacillus albilobatus</name>
    <dbReference type="NCBI Taxonomy" id="2716884"/>
    <lineage>
        <taxon>Bacteria</taxon>
        <taxon>Bacillati</taxon>
        <taxon>Bacillota</taxon>
        <taxon>Bacilli</taxon>
        <taxon>Bacillales</taxon>
        <taxon>Paenibacillaceae</taxon>
        <taxon>Paenibacillus</taxon>
    </lineage>
</organism>